<sequence>MSETSPPSVAQRPDYALAITMGDPAGVGPEIICRAVAAMSPEERRTVVLVGDPAIYRRAAGLVGAALDFVPLGQARADDERVAVAEVRAAEGEAIADGRIGAAAGDLAFRCVERAVALVQAGRARVIVTAPLNKAALHAAGHHYDGHTGMLAALTGAPSSFMLLASERLSTLHVSTHVSLREAIERVTPERIAATVKAGHAHLVELGTPRPRIAVAGLNPHCGEGGIFGDEDDRIIAPAVRALCDEGFEVSGPIPADTVFYRACRGEFDLVVAQYHDQGHIPVKLIAFDTTVNVSLGLPVMRTSVDHGTAFDIAWQGRADATNMGAAIAYARRLASPRTAV</sequence>
<dbReference type="PANTHER" id="PTHR30004:SF6">
    <property type="entry name" value="D-THREONATE 4-PHOSPHATE DEHYDROGENASE"/>
    <property type="match status" value="1"/>
</dbReference>
<dbReference type="Gene3D" id="3.40.718.10">
    <property type="entry name" value="Isopropylmalate Dehydrogenase"/>
    <property type="match status" value="1"/>
</dbReference>
<dbReference type="PANTHER" id="PTHR30004">
    <property type="entry name" value="4-HYDROXYTHREONINE-4-PHOSPHATE DEHYDROGENASE"/>
    <property type="match status" value="1"/>
</dbReference>
<proteinExistence type="predicted"/>
<dbReference type="RefSeq" id="WP_242597099.1">
    <property type="nucleotide sequence ID" value="NZ_CP053381.1"/>
</dbReference>
<reference evidence="4 5" key="1">
    <citation type="journal article" date="2021" name="Front. Microbiol.">
        <title>Aerobic Denitrification and Heterotrophic Sulfur Oxidation in the Genus Halomonas Revealed by Six Novel Species Characterizations and Genome-Based Analysis.</title>
        <authorList>
            <person name="Wang L."/>
            <person name="Shao Z."/>
        </authorList>
    </citation>
    <scope>NUCLEOTIDE SEQUENCE [LARGE SCALE GENOMIC DNA]</scope>
    <source>
        <strain evidence="4 5">MCCC 1A11059</strain>
    </source>
</reference>
<dbReference type="GO" id="GO:0050570">
    <property type="term" value="F:4-hydroxythreonine-4-phosphate dehydrogenase activity"/>
    <property type="evidence" value="ECO:0007669"/>
    <property type="project" value="UniProtKB-EC"/>
</dbReference>
<evidence type="ECO:0000256" key="2">
    <source>
        <dbReference type="ARBA" id="ARBA00023002"/>
    </source>
</evidence>
<protein>
    <submittedName>
        <fullName evidence="4">4-hydroxythreonine-4-phosphate dehydrogenase PdxA</fullName>
        <ecNumber evidence="4">1.1.1.262</ecNumber>
    </submittedName>
</protein>
<keyword evidence="3" id="KW-0520">NAD</keyword>
<organism evidence="4 5">
    <name type="scientific">Billgrantia sulfidoxydans</name>
    <dbReference type="NCBI Taxonomy" id="2733484"/>
    <lineage>
        <taxon>Bacteria</taxon>
        <taxon>Pseudomonadati</taxon>
        <taxon>Pseudomonadota</taxon>
        <taxon>Gammaproteobacteria</taxon>
        <taxon>Oceanospirillales</taxon>
        <taxon>Halomonadaceae</taxon>
        <taxon>Billgrantia</taxon>
    </lineage>
</organism>
<keyword evidence="1" id="KW-0479">Metal-binding</keyword>
<gene>
    <name evidence="4" type="primary">pdxA</name>
    <name evidence="4" type="ORF">HNO51_11285</name>
</gene>
<dbReference type="Proteomes" id="UP000671868">
    <property type="component" value="Chromosome"/>
</dbReference>
<dbReference type="EC" id="1.1.1.262" evidence="4"/>
<keyword evidence="2 4" id="KW-0560">Oxidoreductase</keyword>
<evidence type="ECO:0000256" key="3">
    <source>
        <dbReference type="ARBA" id="ARBA00023027"/>
    </source>
</evidence>
<dbReference type="InterPro" id="IPR005255">
    <property type="entry name" value="PdxA_fam"/>
</dbReference>
<accession>A0ABX7W648</accession>
<name>A0ABX7W648_9GAMM</name>
<dbReference type="EMBL" id="CP053381">
    <property type="protein sequence ID" value="QTP55215.1"/>
    <property type="molecule type" value="Genomic_DNA"/>
</dbReference>
<dbReference type="Pfam" id="PF04166">
    <property type="entry name" value="PdxA"/>
    <property type="match status" value="1"/>
</dbReference>
<keyword evidence="5" id="KW-1185">Reference proteome</keyword>
<evidence type="ECO:0000313" key="5">
    <source>
        <dbReference type="Proteomes" id="UP000671868"/>
    </source>
</evidence>
<dbReference type="SUPFAM" id="SSF53659">
    <property type="entry name" value="Isocitrate/Isopropylmalate dehydrogenase-like"/>
    <property type="match status" value="1"/>
</dbReference>
<dbReference type="NCBIfam" id="TIGR00557">
    <property type="entry name" value="pdxA"/>
    <property type="match status" value="1"/>
</dbReference>
<evidence type="ECO:0000313" key="4">
    <source>
        <dbReference type="EMBL" id="QTP55215.1"/>
    </source>
</evidence>
<evidence type="ECO:0000256" key="1">
    <source>
        <dbReference type="ARBA" id="ARBA00022723"/>
    </source>
</evidence>